<comment type="caution">
    <text evidence="6">The sequence shown here is derived from an EMBL/GenBank/DDBJ whole genome shotgun (WGS) entry which is preliminary data.</text>
</comment>
<evidence type="ECO:0000313" key="7">
    <source>
        <dbReference type="Proteomes" id="UP001597229"/>
    </source>
</evidence>
<keyword evidence="4 5" id="KW-0472">Membrane</keyword>
<evidence type="ECO:0000256" key="2">
    <source>
        <dbReference type="ARBA" id="ARBA00022692"/>
    </source>
</evidence>
<dbReference type="CDD" id="cd16914">
    <property type="entry name" value="EcfT"/>
    <property type="match status" value="1"/>
</dbReference>
<feature type="transmembrane region" description="Helical" evidence="5">
    <location>
        <begin position="27"/>
        <end position="59"/>
    </location>
</feature>
<evidence type="ECO:0000313" key="6">
    <source>
        <dbReference type="EMBL" id="MFD1247565.1"/>
    </source>
</evidence>
<protein>
    <submittedName>
        <fullName evidence="6">Energy-coupling factor transporter transmembrane protein EcfT</fullName>
    </submittedName>
</protein>
<keyword evidence="7" id="KW-1185">Reference proteome</keyword>
<dbReference type="RefSeq" id="WP_367920824.1">
    <property type="nucleotide sequence ID" value="NZ_BAABAC010000037.1"/>
</dbReference>
<dbReference type="PANTHER" id="PTHR33514">
    <property type="entry name" value="PROTEIN ABCI12, CHLOROPLASTIC"/>
    <property type="match status" value="1"/>
</dbReference>
<dbReference type="EMBL" id="JBHTLX010000008">
    <property type="protein sequence ID" value="MFD1247565.1"/>
    <property type="molecule type" value="Genomic_DNA"/>
</dbReference>
<dbReference type="Proteomes" id="UP001597229">
    <property type="component" value="Unassembled WGS sequence"/>
</dbReference>
<evidence type="ECO:0000256" key="1">
    <source>
        <dbReference type="ARBA" id="ARBA00004141"/>
    </source>
</evidence>
<sequence length="205" mass="21680">MTVAVSPLGDYQPGTTVLHRLPVGAKLLGLVVLSVVAVAFRGVTTTGALLVLGVLLSLVARVRLRAALRSLRAVAFGLALLAAYQSWQQGAAHAFVVVGALLALVLLATVFTTTTSVERMIDAITRWLGPLRRFGVRPDLVALAFSLTIRGIPLTLELAAETRDAARARGLERNPRAYLVPLVIRVVAHARATGDALHARGLGDD</sequence>
<comment type="subcellular location">
    <subcellularLocation>
        <location evidence="1">Membrane</location>
        <topology evidence="1">Multi-pass membrane protein</topology>
    </subcellularLocation>
</comment>
<feature type="transmembrane region" description="Helical" evidence="5">
    <location>
        <begin position="90"/>
        <end position="111"/>
    </location>
</feature>
<accession>A0ABW3VZK5</accession>
<dbReference type="Pfam" id="PF02361">
    <property type="entry name" value="CbiQ"/>
    <property type="match status" value="1"/>
</dbReference>
<evidence type="ECO:0000256" key="5">
    <source>
        <dbReference type="SAM" id="Phobius"/>
    </source>
</evidence>
<evidence type="ECO:0000256" key="4">
    <source>
        <dbReference type="ARBA" id="ARBA00023136"/>
    </source>
</evidence>
<organism evidence="6 7">
    <name type="scientific">Nocardioides ginsengisoli</name>
    <dbReference type="NCBI Taxonomy" id="363868"/>
    <lineage>
        <taxon>Bacteria</taxon>
        <taxon>Bacillati</taxon>
        <taxon>Actinomycetota</taxon>
        <taxon>Actinomycetes</taxon>
        <taxon>Propionibacteriales</taxon>
        <taxon>Nocardioidaceae</taxon>
        <taxon>Nocardioides</taxon>
    </lineage>
</organism>
<gene>
    <name evidence="6" type="ORF">ACFQ3F_07180</name>
</gene>
<proteinExistence type="predicted"/>
<dbReference type="PANTHER" id="PTHR33514:SF13">
    <property type="entry name" value="PROTEIN ABCI12, CHLOROPLASTIC"/>
    <property type="match status" value="1"/>
</dbReference>
<reference evidence="7" key="1">
    <citation type="journal article" date="2019" name="Int. J. Syst. Evol. Microbiol.">
        <title>The Global Catalogue of Microorganisms (GCM) 10K type strain sequencing project: providing services to taxonomists for standard genome sequencing and annotation.</title>
        <authorList>
            <consortium name="The Broad Institute Genomics Platform"/>
            <consortium name="The Broad Institute Genome Sequencing Center for Infectious Disease"/>
            <person name="Wu L."/>
            <person name="Ma J."/>
        </authorList>
    </citation>
    <scope>NUCLEOTIDE SEQUENCE [LARGE SCALE GENOMIC DNA]</scope>
    <source>
        <strain evidence="7">CCUG 52478</strain>
    </source>
</reference>
<evidence type="ECO:0000256" key="3">
    <source>
        <dbReference type="ARBA" id="ARBA00022989"/>
    </source>
</evidence>
<feature type="transmembrane region" description="Helical" evidence="5">
    <location>
        <begin position="66"/>
        <end position="84"/>
    </location>
</feature>
<dbReference type="InterPro" id="IPR003339">
    <property type="entry name" value="ABC/ECF_trnsptr_transmembrane"/>
</dbReference>
<keyword evidence="3 5" id="KW-1133">Transmembrane helix</keyword>
<keyword evidence="2 5" id="KW-0812">Transmembrane</keyword>
<name>A0ABW3VZK5_9ACTN</name>